<sequence length="448" mass="51053">MAEIAPFRGLRYNPLRVADLNQVVIPPYDVISPEEQDFFHALSPYNMINLELGKASQEDTEGENPHTRAGCLLNAWRSEGVLIRDEVPSLYHYELDYTLGSRRLTRKGLVGLLRLEDFSTGRVRPHEKTFSKVKSERLGLMLSCHANLSPVFALYSDPEGRVEALFQDREVSPCASFRDRNGFDHRLRRVTSPNVFRELRRLMQDRMIFIADGHHRYETALKFRDILRERHPGAGPRAPFEFVMVYLSPMEGEGLSILPTHRLLKHVGRDAFERVLPAAEAFFQVTPFEATEERDRRRWMARLSEAAEARRTAVGVAVHGGSKLFLLTARDDRIRRFLDDQGVPGVLQSLDVVILDRVVLRRILGLSESFLSDPRNIQFSHDLDEGLTRVLSGVNDLGFFVNPTRVDQVRDVASAGLIMPHKATYFYPKVSSGLVLHPIDVNEEVPLF</sequence>
<dbReference type="Proteomes" id="UP000298602">
    <property type="component" value="Chromosome"/>
</dbReference>
<dbReference type="PIRSF" id="PIRSF033563">
    <property type="entry name" value="UCP033563"/>
    <property type="match status" value="1"/>
</dbReference>
<gene>
    <name evidence="1" type="ORF">FDQ92_10935</name>
</gene>
<dbReference type="KEGG" id="dax:FDQ92_10935"/>
<dbReference type="AlphaFoldDB" id="A0A4P8L3U8"/>
<dbReference type="EMBL" id="CP040098">
    <property type="protein sequence ID" value="QCQ22637.1"/>
    <property type="molecule type" value="Genomic_DNA"/>
</dbReference>
<name>A0A4P8L3U8_9BACT</name>
<dbReference type="InterPro" id="IPR008323">
    <property type="entry name" value="UCP033563"/>
</dbReference>
<evidence type="ECO:0000313" key="1">
    <source>
        <dbReference type="EMBL" id="QCQ22637.1"/>
    </source>
</evidence>
<dbReference type="PANTHER" id="PTHR36454:SF1">
    <property type="entry name" value="DUF1015 DOMAIN-CONTAINING PROTEIN"/>
    <property type="match status" value="1"/>
</dbReference>
<dbReference type="RefSeq" id="WP_137424921.1">
    <property type="nucleotide sequence ID" value="NZ_CP040098.1"/>
</dbReference>
<accession>A0A4P8L3U8</accession>
<proteinExistence type="predicted"/>
<protein>
    <submittedName>
        <fullName evidence="1">DUF1015 domain-containing protein</fullName>
    </submittedName>
</protein>
<evidence type="ECO:0000313" key="2">
    <source>
        <dbReference type="Proteomes" id="UP000298602"/>
    </source>
</evidence>
<keyword evidence="2" id="KW-1185">Reference proteome</keyword>
<reference evidence="1 2" key="2">
    <citation type="submission" date="2019-05" db="EMBL/GenBank/DDBJ databases">
        <authorList>
            <person name="Suflita J.M."/>
            <person name="Marks C.R."/>
        </authorList>
    </citation>
    <scope>NUCLEOTIDE SEQUENCE [LARGE SCALE GENOMIC DNA]</scope>
    <source>
        <strain evidence="1 2">ALDC</strain>
    </source>
</reference>
<dbReference type="PANTHER" id="PTHR36454">
    <property type="entry name" value="LMO2823 PROTEIN"/>
    <property type="match status" value="1"/>
</dbReference>
<dbReference type="Pfam" id="PF06245">
    <property type="entry name" value="DUF1015"/>
    <property type="match status" value="1"/>
</dbReference>
<dbReference type="OrthoDB" id="9781616at2"/>
<reference evidence="1 2" key="1">
    <citation type="submission" date="2019-05" db="EMBL/GenBank/DDBJ databases">
        <title>The Complete Genome Sequence of the n-alkane-degrading Desulfoglaeba alkanexedens ALDC reveals multiple alkylsuccinate synthase gene clusters.</title>
        <authorList>
            <person name="Callaghan A.V."/>
            <person name="Davidova I.A."/>
            <person name="Duncan K.E."/>
            <person name="Morris B."/>
            <person name="McInerney M.J."/>
        </authorList>
    </citation>
    <scope>NUCLEOTIDE SEQUENCE [LARGE SCALE GENOMIC DNA]</scope>
    <source>
        <strain evidence="1 2">ALDC</strain>
    </source>
</reference>
<organism evidence="1 2">
    <name type="scientific">Desulfoglaeba alkanexedens ALDC</name>
    <dbReference type="NCBI Taxonomy" id="980445"/>
    <lineage>
        <taxon>Bacteria</taxon>
        <taxon>Pseudomonadati</taxon>
        <taxon>Thermodesulfobacteriota</taxon>
        <taxon>Syntrophobacteria</taxon>
        <taxon>Syntrophobacterales</taxon>
        <taxon>Syntrophobacteraceae</taxon>
        <taxon>Desulfoglaeba</taxon>
    </lineage>
</organism>